<reference evidence="9 10" key="1">
    <citation type="submission" date="2023-09" db="EMBL/GenBank/DDBJ databases">
        <title>Thalassobella suaedae gen. nov., sp. nov., a marine bacterium of the family Flavobacteriaceae isolated from a halophyte Suaeda japonica.</title>
        <authorList>
            <person name="Lee S.Y."/>
            <person name="Hwang C.Y."/>
        </authorList>
    </citation>
    <scope>NUCLEOTIDE SEQUENCE [LARGE SCALE GENOMIC DNA]</scope>
    <source>
        <strain evidence="9 10">HL-DH14</strain>
    </source>
</reference>
<dbReference type="InterPro" id="IPR001525">
    <property type="entry name" value="C5_MeTfrase"/>
</dbReference>
<comment type="catalytic activity">
    <reaction evidence="5 8">
        <text>a 2'-deoxycytidine in DNA + S-adenosyl-L-methionine = a 5-methyl-2'-deoxycytidine in DNA + S-adenosyl-L-homocysteine + H(+)</text>
        <dbReference type="Rhea" id="RHEA:13681"/>
        <dbReference type="Rhea" id="RHEA-COMP:11369"/>
        <dbReference type="Rhea" id="RHEA-COMP:11370"/>
        <dbReference type="ChEBI" id="CHEBI:15378"/>
        <dbReference type="ChEBI" id="CHEBI:57856"/>
        <dbReference type="ChEBI" id="CHEBI:59789"/>
        <dbReference type="ChEBI" id="CHEBI:85452"/>
        <dbReference type="ChEBI" id="CHEBI:85454"/>
        <dbReference type="EC" id="2.1.1.37"/>
    </reaction>
</comment>
<evidence type="ECO:0000256" key="4">
    <source>
        <dbReference type="ARBA" id="ARBA00022747"/>
    </source>
</evidence>
<dbReference type="Gene3D" id="3.40.50.150">
    <property type="entry name" value="Vaccinia Virus protein VP39"/>
    <property type="match status" value="1"/>
</dbReference>
<dbReference type="Proteomes" id="UP001302806">
    <property type="component" value="Chromosome"/>
</dbReference>
<keyword evidence="4" id="KW-0680">Restriction system</keyword>
<dbReference type="NCBIfam" id="TIGR00675">
    <property type="entry name" value="dcm"/>
    <property type="match status" value="1"/>
</dbReference>
<evidence type="ECO:0000313" key="10">
    <source>
        <dbReference type="Proteomes" id="UP001302806"/>
    </source>
</evidence>
<dbReference type="PANTHER" id="PTHR10629">
    <property type="entry name" value="CYTOSINE-SPECIFIC METHYLTRANSFERASE"/>
    <property type="match status" value="1"/>
</dbReference>
<dbReference type="InterPro" id="IPR031303">
    <property type="entry name" value="C5_meth_CS"/>
</dbReference>
<evidence type="ECO:0000256" key="5">
    <source>
        <dbReference type="ARBA" id="ARBA00047422"/>
    </source>
</evidence>
<organism evidence="9 10">
    <name type="scientific">Thalassobellus suaedae</name>
    <dbReference type="NCBI Taxonomy" id="3074124"/>
    <lineage>
        <taxon>Bacteria</taxon>
        <taxon>Pseudomonadati</taxon>
        <taxon>Bacteroidota</taxon>
        <taxon>Flavobacteriia</taxon>
        <taxon>Flavobacteriales</taxon>
        <taxon>Flavobacteriaceae</taxon>
        <taxon>Thalassobellus</taxon>
    </lineage>
</organism>
<dbReference type="PANTHER" id="PTHR10629:SF52">
    <property type="entry name" value="DNA (CYTOSINE-5)-METHYLTRANSFERASE 1"/>
    <property type="match status" value="1"/>
</dbReference>
<evidence type="ECO:0000256" key="1">
    <source>
        <dbReference type="ARBA" id="ARBA00022603"/>
    </source>
</evidence>
<gene>
    <name evidence="9" type="ORF">RHP51_00440</name>
</gene>
<dbReference type="InterPro" id="IPR029063">
    <property type="entry name" value="SAM-dependent_MTases_sf"/>
</dbReference>
<evidence type="ECO:0000256" key="8">
    <source>
        <dbReference type="RuleBase" id="RU000417"/>
    </source>
</evidence>
<dbReference type="PRINTS" id="PR00105">
    <property type="entry name" value="C5METTRFRASE"/>
</dbReference>
<protein>
    <recommendedName>
        <fullName evidence="8">Cytosine-specific methyltransferase</fullName>
        <ecNumber evidence="8">2.1.1.37</ecNumber>
    </recommendedName>
</protein>
<keyword evidence="1 6" id="KW-0489">Methyltransferase</keyword>
<dbReference type="GO" id="GO:0008168">
    <property type="term" value="F:methyltransferase activity"/>
    <property type="evidence" value="ECO:0007669"/>
    <property type="project" value="UniProtKB-KW"/>
</dbReference>
<accession>A0ABY9XTK1</accession>
<evidence type="ECO:0000256" key="3">
    <source>
        <dbReference type="ARBA" id="ARBA00022691"/>
    </source>
</evidence>
<dbReference type="Gene3D" id="3.90.120.10">
    <property type="entry name" value="DNA Methylase, subunit A, domain 2"/>
    <property type="match status" value="1"/>
</dbReference>
<dbReference type="PROSITE" id="PS00094">
    <property type="entry name" value="C5_MTASE_1"/>
    <property type="match status" value="1"/>
</dbReference>
<dbReference type="InterPro" id="IPR050390">
    <property type="entry name" value="C5-Methyltransferase"/>
</dbReference>
<dbReference type="EC" id="2.1.1.37" evidence="8"/>
<dbReference type="Pfam" id="PF00145">
    <property type="entry name" value="DNA_methylase"/>
    <property type="match status" value="1"/>
</dbReference>
<evidence type="ECO:0000313" key="9">
    <source>
        <dbReference type="EMBL" id="WNH09264.1"/>
    </source>
</evidence>
<feature type="active site" evidence="6">
    <location>
        <position position="72"/>
    </location>
</feature>
<keyword evidence="2 6" id="KW-0808">Transferase</keyword>
<evidence type="ECO:0000256" key="7">
    <source>
        <dbReference type="RuleBase" id="RU000416"/>
    </source>
</evidence>
<keyword evidence="3 6" id="KW-0949">S-adenosyl-L-methionine</keyword>
<dbReference type="GO" id="GO:0032259">
    <property type="term" value="P:methylation"/>
    <property type="evidence" value="ECO:0007669"/>
    <property type="project" value="UniProtKB-KW"/>
</dbReference>
<dbReference type="RefSeq" id="WP_415865770.1">
    <property type="nucleotide sequence ID" value="NZ_CP134537.1"/>
</dbReference>
<proteinExistence type="inferred from homology"/>
<sequence length="347" mass="39869">MNVVSFFAGAGGLDLGFEKAGFNVVWANEYDKDIWETYEKNHNKTILDRRSIVNIESEEVPECDGIIGGPPCQSWSEAGSLRGINDKRGQLFYDFIRILEAKQPKFFLAENVSGMLLERHSEALKNIKKMFKNAGYKLSFKLLNASDFDVPQDRKRVFFVGIREDLDFEFQFPQPLKHKVTLEQIITDLKDTVVPAKEGNKTNKENCKVPNHEYMIGGFSSMFMSRNRVRSWNEQSFTIQAGGRHAPIHPQAPKMKFIEQNIRVFVPGQEDLYRRLSVRECARIQTFPNNFIFHYNHIAAGYKMIGNAVPVNLAKHIAISIKSQIENAEKKQKRVITKKLELENTFS</sequence>
<name>A0ABY9XTK1_9FLAO</name>
<dbReference type="PROSITE" id="PS00095">
    <property type="entry name" value="C5_MTASE_2"/>
    <property type="match status" value="1"/>
</dbReference>
<dbReference type="SUPFAM" id="SSF53335">
    <property type="entry name" value="S-adenosyl-L-methionine-dependent methyltransferases"/>
    <property type="match status" value="1"/>
</dbReference>
<dbReference type="InterPro" id="IPR018117">
    <property type="entry name" value="C5_DNA_meth_AS"/>
</dbReference>
<evidence type="ECO:0000256" key="2">
    <source>
        <dbReference type="ARBA" id="ARBA00022679"/>
    </source>
</evidence>
<dbReference type="EMBL" id="CP134537">
    <property type="protein sequence ID" value="WNH09264.1"/>
    <property type="molecule type" value="Genomic_DNA"/>
</dbReference>
<dbReference type="PROSITE" id="PS51679">
    <property type="entry name" value="SAM_MT_C5"/>
    <property type="match status" value="1"/>
</dbReference>
<evidence type="ECO:0000256" key="6">
    <source>
        <dbReference type="PROSITE-ProRule" id="PRU01016"/>
    </source>
</evidence>
<dbReference type="CDD" id="cd00315">
    <property type="entry name" value="Cyt_C5_DNA_methylase"/>
    <property type="match status" value="1"/>
</dbReference>
<comment type="similarity">
    <text evidence="6 7">Belongs to the class I-like SAM-binding methyltransferase superfamily. C5-methyltransferase family.</text>
</comment>